<dbReference type="Gene3D" id="3.40.50.2000">
    <property type="entry name" value="Glycogen Phosphorylase B"/>
    <property type="match status" value="1"/>
</dbReference>
<dbReference type="InterPro" id="IPR029489">
    <property type="entry name" value="OGT/SEC/SPY_C"/>
</dbReference>
<evidence type="ECO:0000256" key="3">
    <source>
        <dbReference type="ARBA" id="ARBA00022737"/>
    </source>
</evidence>
<comment type="pathway">
    <text evidence="1">Protein modification; protein glycosylation.</text>
</comment>
<dbReference type="AlphaFoldDB" id="A0AA35V6Q5"/>
<organism evidence="6 7">
    <name type="scientific">Lactuca saligna</name>
    <name type="common">Willowleaf lettuce</name>
    <dbReference type="NCBI Taxonomy" id="75948"/>
    <lineage>
        <taxon>Eukaryota</taxon>
        <taxon>Viridiplantae</taxon>
        <taxon>Streptophyta</taxon>
        <taxon>Embryophyta</taxon>
        <taxon>Tracheophyta</taxon>
        <taxon>Spermatophyta</taxon>
        <taxon>Magnoliopsida</taxon>
        <taxon>eudicotyledons</taxon>
        <taxon>Gunneridae</taxon>
        <taxon>Pentapetalae</taxon>
        <taxon>asterids</taxon>
        <taxon>campanulids</taxon>
        <taxon>Asterales</taxon>
        <taxon>Asteraceae</taxon>
        <taxon>Cichorioideae</taxon>
        <taxon>Cichorieae</taxon>
        <taxon>Lactucinae</taxon>
        <taxon>Lactuca</taxon>
    </lineage>
</organism>
<reference evidence="6" key="1">
    <citation type="submission" date="2023-04" db="EMBL/GenBank/DDBJ databases">
        <authorList>
            <person name="Vijverberg K."/>
            <person name="Xiong W."/>
            <person name="Schranz E."/>
        </authorList>
    </citation>
    <scope>NUCLEOTIDE SEQUENCE</scope>
</reference>
<dbReference type="Gene3D" id="3.30.720.150">
    <property type="match status" value="1"/>
</dbReference>
<dbReference type="PANTHER" id="PTHR44366">
    <property type="entry name" value="UDP-N-ACETYLGLUCOSAMINE--PEPTIDE N-ACETYLGLUCOSAMINYLTRANSFERASE 110 KDA SUBUNIT"/>
    <property type="match status" value="1"/>
</dbReference>
<proteinExistence type="predicted"/>
<keyword evidence="4" id="KW-0802">TPR repeat</keyword>
<dbReference type="InterPro" id="IPR037919">
    <property type="entry name" value="OGT"/>
</dbReference>
<keyword evidence="3" id="KW-0677">Repeat</keyword>
<evidence type="ECO:0000313" key="6">
    <source>
        <dbReference type="EMBL" id="CAI9265850.1"/>
    </source>
</evidence>
<keyword evidence="2" id="KW-0808">Transferase</keyword>
<protein>
    <recommendedName>
        <fullName evidence="5">O-GlcNAc transferase C-terminal domain-containing protein</fullName>
    </recommendedName>
</protein>
<evidence type="ECO:0000256" key="4">
    <source>
        <dbReference type="ARBA" id="ARBA00022803"/>
    </source>
</evidence>
<feature type="domain" description="O-GlcNAc transferase C-terminal" evidence="5">
    <location>
        <begin position="18"/>
        <end position="101"/>
    </location>
</feature>
<evidence type="ECO:0000259" key="5">
    <source>
        <dbReference type="Pfam" id="PF13844"/>
    </source>
</evidence>
<keyword evidence="7" id="KW-1185">Reference proteome</keyword>
<dbReference type="GO" id="GO:0097363">
    <property type="term" value="F:protein O-acetylglucosaminyltransferase activity"/>
    <property type="evidence" value="ECO:0007669"/>
    <property type="project" value="TreeGrafter"/>
</dbReference>
<accession>A0AA35V6Q5</accession>
<sequence>MPRLLKNLDVMDVNCQPKRSAYGLLENKFIFSCFNQLYKMDPEIFITWCNILKRVPNSALWLLRFPAASEMRLHAYVAAQGVQPDHIIFTDVAMKNEHIRICYIVLLLGGFAGRIHQELYTMNIGKQSIAHFVCKEGLFGIGLTRGYSRKMKMVANTGHMEVTLEIHQMT</sequence>
<name>A0AA35V6Q5_LACSI</name>
<dbReference type="Pfam" id="PF13844">
    <property type="entry name" value="Glyco_transf_41"/>
    <property type="match status" value="1"/>
</dbReference>
<evidence type="ECO:0000256" key="1">
    <source>
        <dbReference type="ARBA" id="ARBA00004922"/>
    </source>
</evidence>
<evidence type="ECO:0000256" key="2">
    <source>
        <dbReference type="ARBA" id="ARBA00022679"/>
    </source>
</evidence>
<evidence type="ECO:0000313" key="7">
    <source>
        <dbReference type="Proteomes" id="UP001177003"/>
    </source>
</evidence>
<dbReference type="PANTHER" id="PTHR44366:SF1">
    <property type="entry name" value="UDP-N-ACETYLGLUCOSAMINE--PEPTIDE N-ACETYLGLUCOSAMINYLTRANSFERASE 110 KDA SUBUNIT"/>
    <property type="match status" value="1"/>
</dbReference>
<gene>
    <name evidence="6" type="ORF">LSALG_LOCUS6432</name>
</gene>
<dbReference type="Proteomes" id="UP001177003">
    <property type="component" value="Chromosome 0"/>
</dbReference>
<dbReference type="GO" id="GO:0006493">
    <property type="term" value="P:protein O-linked glycosylation"/>
    <property type="evidence" value="ECO:0007669"/>
    <property type="project" value="InterPro"/>
</dbReference>
<dbReference type="EMBL" id="OX465086">
    <property type="protein sequence ID" value="CAI9265850.1"/>
    <property type="molecule type" value="Genomic_DNA"/>
</dbReference>